<dbReference type="GO" id="GO:0071539">
    <property type="term" value="P:protein localization to centrosome"/>
    <property type="evidence" value="ECO:0007669"/>
    <property type="project" value="InterPro"/>
</dbReference>
<dbReference type="GO" id="GO:0051298">
    <property type="term" value="P:centrosome duplication"/>
    <property type="evidence" value="ECO:0007669"/>
    <property type="project" value="InterPro"/>
</dbReference>
<reference evidence="5" key="1">
    <citation type="submission" date="2025-08" db="UniProtKB">
        <authorList>
            <consortium name="Ensembl"/>
        </authorList>
    </citation>
    <scope>IDENTIFICATION</scope>
</reference>
<dbReference type="PANTHER" id="PTHR16029">
    <property type="entry name" value="CENTROSOMAL PROTEIN OF 192 KDA"/>
    <property type="match status" value="1"/>
</dbReference>
<evidence type="ECO:0000259" key="3">
    <source>
        <dbReference type="Pfam" id="PF22073"/>
    </source>
</evidence>
<dbReference type="GO" id="GO:0090222">
    <property type="term" value="P:centrosome-templated microtubule nucleation"/>
    <property type="evidence" value="ECO:0007669"/>
    <property type="project" value="InterPro"/>
</dbReference>
<dbReference type="Gene3D" id="2.60.40.10">
    <property type="entry name" value="Immunoglobulins"/>
    <property type="match status" value="1"/>
</dbReference>
<accession>A0A8C6W6N6</accession>
<organism evidence="5 6">
    <name type="scientific">Nannospalax galili</name>
    <name type="common">Northern Israeli blind subterranean mole rat</name>
    <name type="synonym">Spalax galili</name>
    <dbReference type="NCBI Taxonomy" id="1026970"/>
    <lineage>
        <taxon>Eukaryota</taxon>
        <taxon>Metazoa</taxon>
        <taxon>Chordata</taxon>
        <taxon>Craniata</taxon>
        <taxon>Vertebrata</taxon>
        <taxon>Euteleostomi</taxon>
        <taxon>Mammalia</taxon>
        <taxon>Eutheria</taxon>
        <taxon>Euarchontoglires</taxon>
        <taxon>Glires</taxon>
        <taxon>Rodentia</taxon>
        <taxon>Myomorpha</taxon>
        <taxon>Muroidea</taxon>
        <taxon>Spalacidae</taxon>
        <taxon>Spalacinae</taxon>
        <taxon>Nannospalax</taxon>
    </lineage>
</organism>
<dbReference type="Pfam" id="PF22073">
    <property type="entry name" value="Cep192_D4"/>
    <property type="match status" value="1"/>
</dbReference>
<dbReference type="GO" id="GO:0005737">
    <property type="term" value="C:cytoplasm"/>
    <property type="evidence" value="ECO:0007669"/>
    <property type="project" value="TreeGrafter"/>
</dbReference>
<feature type="domain" description="Cep192-like" evidence="2">
    <location>
        <begin position="71"/>
        <end position="169"/>
    </location>
</feature>
<reference evidence="5" key="2">
    <citation type="submission" date="2025-09" db="UniProtKB">
        <authorList>
            <consortium name="Ensembl"/>
        </authorList>
    </citation>
    <scope>IDENTIFICATION</scope>
</reference>
<evidence type="ECO:0000313" key="5">
    <source>
        <dbReference type="Ensembl" id="ENSNGAP00000011807.1"/>
    </source>
</evidence>
<protein>
    <submittedName>
        <fullName evidence="5">Uncharacterized protein</fullName>
    </submittedName>
</protein>
<dbReference type="InterPro" id="IPR039103">
    <property type="entry name" value="Spd-2/CEP192"/>
</dbReference>
<feature type="domain" description="Cep192-like" evidence="1">
    <location>
        <begin position="1"/>
        <end position="68"/>
    </location>
</feature>
<dbReference type="Ensembl" id="ENSNGAT00000017361.1">
    <property type="protein sequence ID" value="ENSNGAP00000011807.1"/>
    <property type="gene ID" value="ENSNGAG00000013854.1"/>
</dbReference>
<proteinExistence type="predicted"/>
<dbReference type="Pfam" id="PF22067">
    <property type="entry name" value="Cep192_D3"/>
    <property type="match status" value="1"/>
</dbReference>
<dbReference type="InterPro" id="IPR054089">
    <property type="entry name" value="Cep192-like_D3"/>
</dbReference>
<dbReference type="GeneTree" id="ENSGT00510000048187"/>
<dbReference type="InterPro" id="IPR013783">
    <property type="entry name" value="Ig-like_fold"/>
</dbReference>
<dbReference type="GO" id="GO:0019901">
    <property type="term" value="F:protein kinase binding"/>
    <property type="evidence" value="ECO:0007669"/>
    <property type="project" value="TreeGrafter"/>
</dbReference>
<dbReference type="InterPro" id="IPR054091">
    <property type="entry name" value="Cep192-like_D5"/>
</dbReference>
<feature type="domain" description="Cep192/Spd-2-like" evidence="3">
    <location>
        <begin position="187"/>
        <end position="304"/>
    </location>
</feature>
<dbReference type="InterPro" id="IPR054086">
    <property type="entry name" value="Cep192-like_D2"/>
</dbReference>
<dbReference type="GO" id="GO:0090307">
    <property type="term" value="P:mitotic spindle assembly"/>
    <property type="evidence" value="ECO:0007669"/>
    <property type="project" value="TreeGrafter"/>
</dbReference>
<evidence type="ECO:0000259" key="1">
    <source>
        <dbReference type="Pfam" id="PF22064"/>
    </source>
</evidence>
<evidence type="ECO:0000313" key="6">
    <source>
        <dbReference type="Proteomes" id="UP000694381"/>
    </source>
</evidence>
<feature type="domain" description="Cep192-like" evidence="4">
    <location>
        <begin position="310"/>
        <end position="422"/>
    </location>
</feature>
<dbReference type="GO" id="GO:0005814">
    <property type="term" value="C:centriole"/>
    <property type="evidence" value="ECO:0007669"/>
    <property type="project" value="TreeGrafter"/>
</dbReference>
<evidence type="ECO:0000259" key="4">
    <source>
        <dbReference type="Pfam" id="PF22074"/>
    </source>
</evidence>
<dbReference type="AlphaFoldDB" id="A0A8C6W6N6"/>
<dbReference type="Proteomes" id="UP000694381">
    <property type="component" value="Unassembled WGS sequence"/>
</dbReference>
<dbReference type="InterPro" id="IPR054090">
    <property type="entry name" value="Cep192_Spd-2-like_dom"/>
</dbReference>
<dbReference type="GO" id="GO:0000242">
    <property type="term" value="C:pericentriolar material"/>
    <property type="evidence" value="ECO:0007669"/>
    <property type="project" value="TreeGrafter"/>
</dbReference>
<name>A0A8C6W6N6_NANGA</name>
<keyword evidence="6" id="KW-1185">Reference proteome</keyword>
<evidence type="ECO:0000259" key="2">
    <source>
        <dbReference type="Pfam" id="PF22067"/>
    </source>
</evidence>
<dbReference type="OMA" id="NCEVRIG"/>
<sequence>VMPASQDDQDPEFLIIWVLFCSPKKIITSSEILGSPEEFLARVDIEVDSPNPIPVLRSVDLRARAGTARIHAPRDLQTVHLLASINSSTKQHLPLKNAGNIEVYLDIKVAEQGSQFSVDPESLFLKPGEEHEVIVSFTPKDPKAREERILKIFVQPFGPQYEVVLKGEVISSGSKPLPPAPYCSDIPLILSNKQFLTWGGVPLGRTQLQKLALRNSSTSATQHLRLHIKGQDQDCFQLQNTFGSEDRLTSNCEIRIHPEEDYIISVLFAPTRLSCMLAKLEIKQLGNRSQPGIKFMIPLSGYGGTSNLILEDVKKLSDSYLVTVAGLIPGKESKVVFSIRNTGSRAAFVKAVGFKDSQKRVLLDPKVLRIFPDKFVLKERTQEDVTLIYNPSNRKNDYKTATELSTIYFFGGDEISRQQYRR</sequence>
<dbReference type="Pfam" id="PF22074">
    <property type="entry name" value="Cep192_D5"/>
    <property type="match status" value="1"/>
</dbReference>
<dbReference type="Pfam" id="PF22064">
    <property type="entry name" value="Cep192_D2"/>
    <property type="match status" value="1"/>
</dbReference>
<dbReference type="PANTHER" id="PTHR16029:SF11">
    <property type="entry name" value="CENTROSOMAL PROTEIN OF 192 KDA"/>
    <property type="match status" value="1"/>
</dbReference>